<evidence type="ECO:0000313" key="1">
    <source>
        <dbReference type="EMBL" id="KYO31919.1"/>
    </source>
</evidence>
<dbReference type="EMBL" id="AKHW03004011">
    <property type="protein sequence ID" value="KYO31919.1"/>
    <property type="molecule type" value="Genomic_DNA"/>
</dbReference>
<dbReference type="Proteomes" id="UP000050525">
    <property type="component" value="Unassembled WGS sequence"/>
</dbReference>
<evidence type="ECO:0000313" key="2">
    <source>
        <dbReference type="Proteomes" id="UP000050525"/>
    </source>
</evidence>
<proteinExistence type="predicted"/>
<organism evidence="1 2">
    <name type="scientific">Alligator mississippiensis</name>
    <name type="common">American alligator</name>
    <dbReference type="NCBI Taxonomy" id="8496"/>
    <lineage>
        <taxon>Eukaryota</taxon>
        <taxon>Metazoa</taxon>
        <taxon>Chordata</taxon>
        <taxon>Craniata</taxon>
        <taxon>Vertebrata</taxon>
        <taxon>Euteleostomi</taxon>
        <taxon>Archelosauria</taxon>
        <taxon>Archosauria</taxon>
        <taxon>Crocodylia</taxon>
        <taxon>Alligatoridae</taxon>
        <taxon>Alligatorinae</taxon>
        <taxon>Alligator</taxon>
    </lineage>
</organism>
<accession>A0A151N5P3</accession>
<reference evidence="1 2" key="1">
    <citation type="journal article" date="2012" name="Genome Biol.">
        <title>Sequencing three crocodilian genomes to illuminate the evolution of archosaurs and amniotes.</title>
        <authorList>
            <person name="St John J.A."/>
            <person name="Braun E.L."/>
            <person name="Isberg S.R."/>
            <person name="Miles L.G."/>
            <person name="Chong A.Y."/>
            <person name="Gongora J."/>
            <person name="Dalzell P."/>
            <person name="Moran C."/>
            <person name="Bed'hom B."/>
            <person name="Abzhanov A."/>
            <person name="Burgess S.C."/>
            <person name="Cooksey A.M."/>
            <person name="Castoe T.A."/>
            <person name="Crawford N.G."/>
            <person name="Densmore L.D."/>
            <person name="Drew J.C."/>
            <person name="Edwards S.V."/>
            <person name="Faircloth B.C."/>
            <person name="Fujita M.K."/>
            <person name="Greenwold M.J."/>
            <person name="Hoffmann F.G."/>
            <person name="Howard J.M."/>
            <person name="Iguchi T."/>
            <person name="Janes D.E."/>
            <person name="Khan S.Y."/>
            <person name="Kohno S."/>
            <person name="de Koning A.J."/>
            <person name="Lance S.L."/>
            <person name="McCarthy F.M."/>
            <person name="McCormack J.E."/>
            <person name="Merchant M.E."/>
            <person name="Peterson D.G."/>
            <person name="Pollock D.D."/>
            <person name="Pourmand N."/>
            <person name="Raney B.J."/>
            <person name="Roessler K.A."/>
            <person name="Sanford J.R."/>
            <person name="Sawyer R.H."/>
            <person name="Schmidt C.J."/>
            <person name="Triplett E.W."/>
            <person name="Tuberville T.D."/>
            <person name="Venegas-Anaya M."/>
            <person name="Howard J.T."/>
            <person name="Jarvis E.D."/>
            <person name="Guillette L.J.Jr."/>
            <person name="Glenn T.C."/>
            <person name="Green R.E."/>
            <person name="Ray D.A."/>
        </authorList>
    </citation>
    <scope>NUCLEOTIDE SEQUENCE [LARGE SCALE GENOMIC DNA]</scope>
    <source>
        <strain evidence="1">KSC_2009_1</strain>
    </source>
</reference>
<protein>
    <submittedName>
        <fullName evidence="1">Uncharacterized protein</fullName>
    </submittedName>
</protein>
<name>A0A151N5P3_ALLMI</name>
<dbReference type="AlphaFoldDB" id="A0A151N5P3"/>
<sequence length="83" mass="9190">MNNHVTYHALDHTPYNTQALQCTQGRGHSWQLGCASSAGGGPKTKAGDGCRGLASKAQTRWAEDVIHQNRWWAEDIACENTWH</sequence>
<gene>
    <name evidence="1" type="ORF">Y1Q_0012153</name>
</gene>
<keyword evidence="2" id="KW-1185">Reference proteome</keyword>
<comment type="caution">
    <text evidence="1">The sequence shown here is derived from an EMBL/GenBank/DDBJ whole genome shotgun (WGS) entry which is preliminary data.</text>
</comment>